<organism evidence="2 3">
    <name type="scientific">Lacrimispora celerecrescens</name>
    <dbReference type="NCBI Taxonomy" id="29354"/>
    <lineage>
        <taxon>Bacteria</taxon>
        <taxon>Bacillati</taxon>
        <taxon>Bacillota</taxon>
        <taxon>Clostridia</taxon>
        <taxon>Lachnospirales</taxon>
        <taxon>Lachnospiraceae</taxon>
        <taxon>Lacrimispora</taxon>
    </lineage>
</organism>
<keyword evidence="3" id="KW-1185">Reference proteome</keyword>
<evidence type="ECO:0000256" key="1">
    <source>
        <dbReference type="SAM" id="Phobius"/>
    </source>
</evidence>
<reference evidence="2 3" key="1">
    <citation type="submission" date="2014-07" db="EMBL/GenBank/DDBJ databases">
        <title>Draft genome of Clostridium celerecrescens 152B isolated from sediments associated with methane hydrate from Krishna Godavari basin.</title>
        <authorList>
            <person name="Honkalas V.S."/>
            <person name="Dabir A.P."/>
            <person name="Arora P."/>
            <person name="Dhakephalkar P.K."/>
        </authorList>
    </citation>
    <scope>NUCLEOTIDE SEQUENCE [LARGE SCALE GENOMIC DNA]</scope>
    <source>
        <strain evidence="2 3">152B</strain>
    </source>
</reference>
<dbReference type="Proteomes" id="UP000028525">
    <property type="component" value="Unassembled WGS sequence"/>
</dbReference>
<protein>
    <recommendedName>
        <fullName evidence="4">MFS transporter</fullName>
    </recommendedName>
</protein>
<evidence type="ECO:0008006" key="4">
    <source>
        <dbReference type="Google" id="ProtNLM"/>
    </source>
</evidence>
<feature type="transmembrane region" description="Helical" evidence="1">
    <location>
        <begin position="21"/>
        <end position="44"/>
    </location>
</feature>
<feature type="transmembrane region" description="Helical" evidence="1">
    <location>
        <begin position="364"/>
        <end position="385"/>
    </location>
</feature>
<feature type="transmembrane region" description="Helical" evidence="1">
    <location>
        <begin position="88"/>
        <end position="107"/>
    </location>
</feature>
<dbReference type="InterPro" id="IPR036259">
    <property type="entry name" value="MFS_trans_sf"/>
</dbReference>
<feature type="transmembrane region" description="Helical" evidence="1">
    <location>
        <begin position="297"/>
        <end position="315"/>
    </location>
</feature>
<evidence type="ECO:0000313" key="3">
    <source>
        <dbReference type="Proteomes" id="UP000028525"/>
    </source>
</evidence>
<gene>
    <name evidence="2" type="ORF">IO98_12920</name>
</gene>
<feature type="transmembrane region" description="Helical" evidence="1">
    <location>
        <begin position="113"/>
        <end position="133"/>
    </location>
</feature>
<dbReference type="OrthoDB" id="2207946at2"/>
<feature type="transmembrane region" description="Helical" evidence="1">
    <location>
        <begin position="230"/>
        <end position="251"/>
    </location>
</feature>
<dbReference type="PANTHER" id="PTHR23526:SF2">
    <property type="entry name" value="MAJOR FACILITATOR SUPERFAMILY (MFS) PROFILE DOMAIN-CONTAINING PROTEIN"/>
    <property type="match status" value="1"/>
</dbReference>
<sequence length="428" mass="49239">MESRRMEDIVVNREKRYCQKQAIIFNSFSQIITNTLTGDIMVLFLTDILLFKIVNITFIISLIPLVALVRLPLIFVLRGRSKVKMIEISIIVKVIFVVVLLSVPWNLLGVWNYTALIIIYQISTEYGVGICWQPLMREITSISDRGQFFSRMRFVFMSLNTLFIFLLAFFVGDVMNSFQYKALLCVSLFGLLLQFYTIRKISRKQIIIANNEGHKISRPLLQQLSDNKKILWALILDLLFLCIGFTLNVVYLKTVLGYSSKLVSLYITLNNLGGTLFLPFMGRILDRNLQKGNRYICRLYLIYMVVLVMLPVYVSGSMINVVFITIFSLLSGVIASGVYLMMTILQHSLVKTEDSFMVFNLYQIILYAVAFVSTNVFGSIINYAGHDRISMIYLFSLDIFKCVYAFLILSSVVIVKIVFNKMNMNLRE</sequence>
<accession>A0A084JKW4</accession>
<dbReference type="RefSeq" id="WP_038281550.1">
    <property type="nucleotide sequence ID" value="NZ_JPME01000015.1"/>
</dbReference>
<feature type="transmembrane region" description="Helical" evidence="1">
    <location>
        <begin position="154"/>
        <end position="172"/>
    </location>
</feature>
<feature type="transmembrane region" description="Helical" evidence="1">
    <location>
        <begin position="178"/>
        <end position="198"/>
    </location>
</feature>
<keyword evidence="1" id="KW-0812">Transmembrane</keyword>
<evidence type="ECO:0000313" key="2">
    <source>
        <dbReference type="EMBL" id="KEZ89598.1"/>
    </source>
</evidence>
<feature type="transmembrane region" description="Helical" evidence="1">
    <location>
        <begin position="56"/>
        <end position="76"/>
    </location>
</feature>
<comment type="caution">
    <text evidence="2">The sequence shown here is derived from an EMBL/GenBank/DDBJ whole genome shotgun (WGS) entry which is preliminary data.</text>
</comment>
<feature type="transmembrane region" description="Helical" evidence="1">
    <location>
        <begin position="321"/>
        <end position="344"/>
    </location>
</feature>
<proteinExistence type="predicted"/>
<keyword evidence="1" id="KW-1133">Transmembrane helix</keyword>
<dbReference type="InterPro" id="IPR052528">
    <property type="entry name" value="Sugar_transport-like"/>
</dbReference>
<dbReference type="PANTHER" id="PTHR23526">
    <property type="entry name" value="INTEGRAL MEMBRANE TRANSPORT PROTEIN-RELATED"/>
    <property type="match status" value="1"/>
</dbReference>
<keyword evidence="1" id="KW-0472">Membrane</keyword>
<feature type="transmembrane region" description="Helical" evidence="1">
    <location>
        <begin position="263"/>
        <end position="285"/>
    </location>
</feature>
<dbReference type="SUPFAM" id="SSF103473">
    <property type="entry name" value="MFS general substrate transporter"/>
    <property type="match status" value="1"/>
</dbReference>
<dbReference type="EMBL" id="JPME01000015">
    <property type="protein sequence ID" value="KEZ89598.1"/>
    <property type="molecule type" value="Genomic_DNA"/>
</dbReference>
<dbReference type="AlphaFoldDB" id="A0A084JKW4"/>
<feature type="transmembrane region" description="Helical" evidence="1">
    <location>
        <begin position="391"/>
        <end position="419"/>
    </location>
</feature>
<dbReference type="Gene3D" id="1.20.1250.20">
    <property type="entry name" value="MFS general substrate transporter like domains"/>
    <property type="match status" value="1"/>
</dbReference>
<name>A0A084JKW4_9FIRM</name>